<organism evidence="1 2">
    <name type="scientific">Halorubrum tailed virus 4</name>
    <dbReference type="NCBI Taxonomy" id="1273752"/>
    <lineage>
        <taxon>Viruses</taxon>
        <taxon>Duplodnaviria</taxon>
        <taxon>Heunggongvirae</taxon>
        <taxon>Uroviricota</taxon>
        <taxon>Caudoviricetes</taxon>
        <taxon>Kirjokansivirales</taxon>
        <taxon>Haloferuviridae</taxon>
        <taxon>Saldibavirus</taxon>
        <taxon>Saldibavirus natrii</taxon>
        <taxon>Saldibavirus HRTV4</taxon>
    </lineage>
</organism>
<evidence type="ECO:0000313" key="2">
    <source>
        <dbReference type="Proteomes" id="UP000202022"/>
    </source>
</evidence>
<dbReference type="InterPro" id="IPR057895">
    <property type="entry name" value="Mom"/>
</dbReference>
<dbReference type="Proteomes" id="UP000202022">
    <property type="component" value="Segment"/>
</dbReference>
<keyword evidence="2" id="KW-1185">Reference proteome</keyword>
<name>R4TLT1_9CAUD</name>
<reference evidence="1 2" key="1">
    <citation type="submission" date="2012-12" db="EMBL/GenBank/DDBJ databases">
        <authorList>
            <person name="Sencilo A."/>
            <person name="Jacobs-Sera D."/>
            <person name="Russell D.A."/>
            <person name="Ko C."/>
            <person name="Atanasova N."/>
            <person name="Osterlund E."/>
            <person name="Oksanen H.M."/>
            <person name="Bamford D.H."/>
            <person name="Hatfull G.F."/>
            <person name="Roine E."/>
            <person name="Hendrix R.W."/>
        </authorList>
    </citation>
    <scope>NUCLEOTIDE SEQUENCE [LARGE SCALE GENOMIC DNA]</scope>
</reference>
<dbReference type="Pfam" id="PF25680">
    <property type="entry name" value="Mom"/>
    <property type="match status" value="1"/>
</dbReference>
<dbReference type="RefSeq" id="YP_008059508.1">
    <property type="nucleotide sequence ID" value="NC_021329.1"/>
</dbReference>
<dbReference type="GeneID" id="16194369"/>
<dbReference type="KEGG" id="vg:16194369"/>
<accession>R4TLT1</accession>
<gene>
    <name evidence="1" type="primary">19</name>
    <name evidence="1" type="ORF">HRTV4_19</name>
</gene>
<proteinExistence type="predicted"/>
<evidence type="ECO:0000313" key="1">
    <source>
        <dbReference type="EMBL" id="AGM11113.1"/>
    </source>
</evidence>
<protein>
    <submittedName>
        <fullName evidence="1">Uncharacterized protein</fullName>
    </submittedName>
</protein>
<dbReference type="EMBL" id="KC292023">
    <property type="protein sequence ID" value="AGM11113.1"/>
    <property type="molecule type" value="Genomic_DNA"/>
</dbReference>
<sequence length="180" mass="20276">MTDAFDPITEGFGSNPPTYSLGWSLADKVTIEPIKRRTADNIYKNHHSYIARGRQGYHYGVMLDGSLVGAITFDAWPSQSSIRGYKSAKIREVARVCIVNESPNLASCAMAHAQDTFIAERGEGIELLVTYIREDYKGTMFKALQSKGWEYDGDSKGHAPGNRQKHEIHNYDKERWVCKV</sequence>